<protein>
    <submittedName>
        <fullName evidence="7">Branched-chain amino acid ABC transporter permease</fullName>
    </submittedName>
</protein>
<name>A0A356LKT3_9BURK</name>
<dbReference type="InterPro" id="IPR001851">
    <property type="entry name" value="ABC_transp_permease"/>
</dbReference>
<sequence>MKIYTLSLMSALLVLLCGYLVPWTITPLIIGLTYAIAALGISVMLRAGQVSFGHAMYASIAAYSIAFISRLRPETDVVVLILCSVVIATLFSALIGMFVARYRGIFFGMLNLALSMVLFALTTKFYDITGGTDGIRVSRPTVAGIVLDRSAFEFTLMCIALAGSLLIAWAVQRYFRSGNGQALAAIKTNETRLEYLGISPRHVLWKGYILSGAVVGFSGAILALIQGLVTPEIGTWLRSAEYVYITILGGAAHVGGAFIGAAIFETVKLLSSAYFPGFWQAILGLTLILVIFVVPNGVVGQIMRKRKLKRA</sequence>
<evidence type="ECO:0000256" key="5">
    <source>
        <dbReference type="ARBA" id="ARBA00023136"/>
    </source>
</evidence>
<evidence type="ECO:0000256" key="2">
    <source>
        <dbReference type="ARBA" id="ARBA00022475"/>
    </source>
</evidence>
<proteinExistence type="predicted"/>
<reference evidence="7 8" key="1">
    <citation type="journal article" date="2018" name="Nat. Biotechnol.">
        <title>A standardized bacterial taxonomy based on genome phylogeny substantially revises the tree of life.</title>
        <authorList>
            <person name="Parks D.H."/>
            <person name="Chuvochina M."/>
            <person name="Waite D.W."/>
            <person name="Rinke C."/>
            <person name="Skarshewski A."/>
            <person name="Chaumeil P.A."/>
            <person name="Hugenholtz P."/>
        </authorList>
    </citation>
    <scope>NUCLEOTIDE SEQUENCE [LARGE SCALE GENOMIC DNA]</scope>
    <source>
        <strain evidence="7">UBA10707</strain>
    </source>
</reference>
<gene>
    <name evidence="7" type="ORF">DD666_19805</name>
</gene>
<dbReference type="GO" id="GO:0005886">
    <property type="term" value="C:plasma membrane"/>
    <property type="evidence" value="ECO:0007669"/>
    <property type="project" value="UniProtKB-SubCell"/>
</dbReference>
<feature type="transmembrane region" description="Helical" evidence="6">
    <location>
        <begin position="154"/>
        <end position="171"/>
    </location>
</feature>
<dbReference type="CDD" id="cd06581">
    <property type="entry name" value="TM_PBP1_LivM_like"/>
    <property type="match status" value="1"/>
</dbReference>
<comment type="subcellular location">
    <subcellularLocation>
        <location evidence="1">Cell membrane</location>
        <topology evidence="1">Multi-pass membrane protein</topology>
    </subcellularLocation>
</comment>
<evidence type="ECO:0000256" key="4">
    <source>
        <dbReference type="ARBA" id="ARBA00022989"/>
    </source>
</evidence>
<keyword evidence="5 6" id="KW-0472">Membrane</keyword>
<evidence type="ECO:0000313" key="8">
    <source>
        <dbReference type="Proteomes" id="UP000264036"/>
    </source>
</evidence>
<feature type="transmembrane region" description="Helical" evidence="6">
    <location>
        <begin position="51"/>
        <end position="68"/>
    </location>
</feature>
<dbReference type="PANTHER" id="PTHR30482">
    <property type="entry name" value="HIGH-AFFINITY BRANCHED-CHAIN AMINO ACID TRANSPORT SYSTEM PERMEASE"/>
    <property type="match status" value="1"/>
</dbReference>
<evidence type="ECO:0000256" key="3">
    <source>
        <dbReference type="ARBA" id="ARBA00022692"/>
    </source>
</evidence>
<feature type="transmembrane region" description="Helical" evidence="6">
    <location>
        <begin position="276"/>
        <end position="299"/>
    </location>
</feature>
<dbReference type="Proteomes" id="UP000264036">
    <property type="component" value="Unassembled WGS sequence"/>
</dbReference>
<dbReference type="EMBL" id="DOEK01000042">
    <property type="protein sequence ID" value="HBP31643.1"/>
    <property type="molecule type" value="Genomic_DNA"/>
</dbReference>
<dbReference type="InterPro" id="IPR043428">
    <property type="entry name" value="LivM-like"/>
</dbReference>
<feature type="transmembrane region" description="Helical" evidence="6">
    <location>
        <begin position="12"/>
        <end position="45"/>
    </location>
</feature>
<feature type="transmembrane region" description="Helical" evidence="6">
    <location>
        <begin position="105"/>
        <end position="126"/>
    </location>
</feature>
<dbReference type="PANTHER" id="PTHR30482:SF17">
    <property type="entry name" value="ABC TRANSPORTER ATP-BINDING PROTEIN"/>
    <property type="match status" value="1"/>
</dbReference>
<accession>A0A356LKT3</accession>
<feature type="transmembrane region" description="Helical" evidence="6">
    <location>
        <begin position="77"/>
        <end position="99"/>
    </location>
</feature>
<keyword evidence="4 6" id="KW-1133">Transmembrane helix</keyword>
<evidence type="ECO:0000256" key="1">
    <source>
        <dbReference type="ARBA" id="ARBA00004651"/>
    </source>
</evidence>
<dbReference type="Pfam" id="PF02653">
    <property type="entry name" value="BPD_transp_2"/>
    <property type="match status" value="1"/>
</dbReference>
<evidence type="ECO:0000256" key="6">
    <source>
        <dbReference type="SAM" id="Phobius"/>
    </source>
</evidence>
<keyword evidence="2" id="KW-1003">Cell membrane</keyword>
<keyword evidence="3 6" id="KW-0812">Transmembrane</keyword>
<comment type="caution">
    <text evidence="7">The sequence shown here is derived from an EMBL/GenBank/DDBJ whole genome shotgun (WGS) entry which is preliminary data.</text>
</comment>
<feature type="transmembrane region" description="Helical" evidence="6">
    <location>
        <begin position="208"/>
        <end position="230"/>
    </location>
</feature>
<organism evidence="7 8">
    <name type="scientific">Advenella kashmirensis</name>
    <dbReference type="NCBI Taxonomy" id="310575"/>
    <lineage>
        <taxon>Bacteria</taxon>
        <taxon>Pseudomonadati</taxon>
        <taxon>Pseudomonadota</taxon>
        <taxon>Betaproteobacteria</taxon>
        <taxon>Burkholderiales</taxon>
        <taxon>Alcaligenaceae</taxon>
    </lineage>
</organism>
<dbReference type="AlphaFoldDB" id="A0A356LKT3"/>
<evidence type="ECO:0000313" key="7">
    <source>
        <dbReference type="EMBL" id="HBP31643.1"/>
    </source>
</evidence>
<dbReference type="GO" id="GO:0015658">
    <property type="term" value="F:branched-chain amino acid transmembrane transporter activity"/>
    <property type="evidence" value="ECO:0007669"/>
    <property type="project" value="InterPro"/>
</dbReference>
<feature type="transmembrane region" description="Helical" evidence="6">
    <location>
        <begin position="242"/>
        <end position="264"/>
    </location>
</feature>